<organism evidence="3 4">
    <name type="scientific">Symbiodinium microadriaticum</name>
    <name type="common">Dinoflagellate</name>
    <name type="synonym">Zooxanthella microadriatica</name>
    <dbReference type="NCBI Taxonomy" id="2951"/>
    <lineage>
        <taxon>Eukaryota</taxon>
        <taxon>Sar</taxon>
        <taxon>Alveolata</taxon>
        <taxon>Dinophyceae</taxon>
        <taxon>Suessiales</taxon>
        <taxon>Symbiodiniaceae</taxon>
        <taxon>Symbiodinium</taxon>
    </lineage>
</organism>
<feature type="compositionally biased region" description="Acidic residues" evidence="1">
    <location>
        <begin position="604"/>
        <end position="620"/>
    </location>
</feature>
<accession>A0A1Q9CA85</accession>
<dbReference type="InterPro" id="IPR042116">
    <property type="entry name" value="TypA/BipA_C"/>
</dbReference>
<dbReference type="AlphaFoldDB" id="A0A1Q9CA85"/>
<dbReference type="SUPFAM" id="SSF54980">
    <property type="entry name" value="EF-G C-terminal domain-like"/>
    <property type="match status" value="2"/>
</dbReference>
<protein>
    <submittedName>
        <fullName evidence="3">GTP-binding protein TypA/BipA</fullName>
    </submittedName>
</protein>
<name>A0A1Q9CA85_SYMMI</name>
<feature type="compositionally biased region" description="Basic residues" evidence="1">
    <location>
        <begin position="726"/>
        <end position="737"/>
    </location>
</feature>
<dbReference type="Proteomes" id="UP000186817">
    <property type="component" value="Unassembled WGS sequence"/>
</dbReference>
<dbReference type="Gene3D" id="3.30.70.870">
    <property type="entry name" value="Elongation Factor G (Translational Gtpase), domain 3"/>
    <property type="match status" value="1"/>
</dbReference>
<dbReference type="Pfam" id="PF00679">
    <property type="entry name" value="EFG_C"/>
    <property type="match status" value="1"/>
</dbReference>
<dbReference type="GO" id="GO:0046982">
    <property type="term" value="F:protein heterodimerization activity"/>
    <property type="evidence" value="ECO:0007669"/>
    <property type="project" value="InterPro"/>
</dbReference>
<dbReference type="PANTHER" id="PTHR42908:SF8">
    <property type="entry name" value="TR-TYPE G DOMAIN-CONTAINING PROTEIN"/>
    <property type="match status" value="1"/>
</dbReference>
<keyword evidence="4" id="KW-1185">Reference proteome</keyword>
<dbReference type="InterPro" id="IPR009000">
    <property type="entry name" value="Transl_B-barrel_sf"/>
</dbReference>
<reference evidence="3 4" key="1">
    <citation type="submission" date="2016-02" db="EMBL/GenBank/DDBJ databases">
        <title>Genome analysis of coral dinoflagellate symbionts highlights evolutionary adaptations to a symbiotic lifestyle.</title>
        <authorList>
            <person name="Aranda M."/>
            <person name="Li Y."/>
            <person name="Liew Y.J."/>
            <person name="Baumgarten S."/>
            <person name="Simakov O."/>
            <person name="Wilson M."/>
            <person name="Piel J."/>
            <person name="Ashoor H."/>
            <person name="Bougouffa S."/>
            <person name="Bajic V.B."/>
            <person name="Ryu T."/>
            <person name="Ravasi T."/>
            <person name="Bayer T."/>
            <person name="Micklem G."/>
            <person name="Kim H."/>
            <person name="Bhak J."/>
            <person name="Lajeunesse T.C."/>
            <person name="Voolstra C.R."/>
        </authorList>
    </citation>
    <scope>NUCLEOTIDE SEQUENCE [LARGE SCALE GENOMIC DNA]</scope>
    <source>
        <strain evidence="3 4">CCMP2467</strain>
    </source>
</reference>
<dbReference type="OrthoDB" id="364892at2759"/>
<feature type="region of interest" description="Disordered" evidence="1">
    <location>
        <begin position="714"/>
        <end position="737"/>
    </location>
</feature>
<feature type="region of interest" description="Disordered" evidence="1">
    <location>
        <begin position="511"/>
        <end position="530"/>
    </location>
</feature>
<proteinExistence type="predicted"/>
<feature type="compositionally biased region" description="Basic and acidic residues" evidence="1">
    <location>
        <begin position="573"/>
        <end position="583"/>
    </location>
</feature>
<feature type="region of interest" description="Disordered" evidence="1">
    <location>
        <begin position="105"/>
        <end position="139"/>
    </location>
</feature>
<dbReference type="InterPro" id="IPR007125">
    <property type="entry name" value="H2A/H2B/H3"/>
</dbReference>
<dbReference type="GO" id="GO:0003677">
    <property type="term" value="F:DNA binding"/>
    <property type="evidence" value="ECO:0007669"/>
    <property type="project" value="InterPro"/>
</dbReference>
<dbReference type="EMBL" id="LSRX01001442">
    <property type="protein sequence ID" value="OLP79831.1"/>
    <property type="molecule type" value="Genomic_DNA"/>
</dbReference>
<gene>
    <name evidence="3" type="primary">typA</name>
    <name evidence="3" type="ORF">AK812_SmicGene39831</name>
</gene>
<dbReference type="Gene3D" id="3.30.70.240">
    <property type="match status" value="1"/>
</dbReference>
<feature type="compositionally biased region" description="Polar residues" evidence="1">
    <location>
        <begin position="511"/>
        <end position="529"/>
    </location>
</feature>
<dbReference type="SUPFAM" id="SSF47113">
    <property type="entry name" value="Histone-fold"/>
    <property type="match status" value="1"/>
</dbReference>
<feature type="compositionally biased region" description="Basic residues" evidence="1">
    <location>
        <begin position="118"/>
        <end position="139"/>
    </location>
</feature>
<evidence type="ECO:0000313" key="4">
    <source>
        <dbReference type="Proteomes" id="UP000186817"/>
    </source>
</evidence>
<dbReference type="Pfam" id="PF21018">
    <property type="entry name" value="BipA_C"/>
    <property type="match status" value="1"/>
</dbReference>
<sequence>MQGMGLIGCVVRRKLQRNWRATPWPLVAVLTATEELAGYKLGFDVLCEALKRYDLPDPVAVSTDYFSGSGGAATSKWPRCAHVQDLWHLRRNLLKNDNAARRQLQRSSEGLGSAPRTPARKSKKQIRAKAKPKAKSKAKLPPHLKKRFVWAFLKLVDYLAWCPTRAFFHCVAETIFRRVEYVWGEHEFLQYFVQQYMIRVRASDSSIDGTEHFWGARWWVGIGRYSRLPPSQQPSESLNAIIKRQLRAQGPVTTHVDLVQKFAKAVQTLSTPMLFGADRSKKPVTLMGRDVRSGKPDTPSDWMWQKGKSVRRPFDKFLSVVANFKKANFMASIPTILARMRRRNSKYMDVYQGPKLRFVALGLYKPVAVTSGVAKTMATQLQVRNVEHLQKYLLELGILESPEDAPETAKHRFSSEKFDQYWYTWALAWQPSQATRFVCSCWYHQWHNECPHAFACEVFYGLREDVPRVLPTADESLKRAGTALQSDDVHDDAYDPSVEVLDLEVVPTLEVNSQSPTTPVTSQEANSQEPIALHRGDFQSPVVDNSEKSKTGLATSAKKAGDFGGFWNAESQRAAEEKNKETCEASGTPKAKEQPKRKRKAEETCEASEAEEDDTEAFTEPDEHARQMMLQQAAPLEIVCSATEGFELKPQMRGGKRVRGQQQKRNQQFTMECSLHGQENKQEFQIPRAAFQRLFKDVAAEVTAALEADLDQMAKVKPEEEEGERGKRRRGRPSKKRCLTVPQFPKTAIGLVHHMAEDFLQARFSDANRLSQHAKRRTTTLRDLQLAGELRAGAMERHREDNEFRTMVSIIADRRITRIREGSRPIGDSVTKLWHFENNDRIQIDKVKAGDICAFAGLTEVTIGDTVVDQNDARPLPPIQVEEPTVAMEFSVNKSPFAAQLKESTKVTAVQIKARLEKECLTNLALRFEPGGTSESFKVKGRGTLQLGILMENMRREGFEFMVSAPEVLLREDPETGKNLEPYEDVAVDVPTEYQGVIMEEMQKKGGVMKGMETGAVENSLILSFEIPTRCTIGMPGKFMQRTSGTAVMTSQFSHWGEFDGTTIKLRDKGSITTGATGKATFYSILNFQQRGKFFVEPAEEVYAGQVIGLHNKDTDLAVNITKEKAVSNVRAASSSFTVALPPKIQMSIDDWLGHMDTDEVLEVTPGPLRLAKKKEIKGLK</sequence>
<dbReference type="SUPFAM" id="SSF50447">
    <property type="entry name" value="Translation proteins"/>
    <property type="match status" value="1"/>
</dbReference>
<feature type="domain" description="Elongation factor EFG" evidence="2">
    <location>
        <begin position="980"/>
        <end position="1067"/>
    </location>
</feature>
<dbReference type="InterPro" id="IPR048876">
    <property type="entry name" value="BipA_C"/>
</dbReference>
<dbReference type="GO" id="GO:0005829">
    <property type="term" value="C:cytosol"/>
    <property type="evidence" value="ECO:0007669"/>
    <property type="project" value="TreeGrafter"/>
</dbReference>
<dbReference type="PANTHER" id="PTHR42908">
    <property type="entry name" value="TRANSLATION ELONGATION FACTOR-RELATED"/>
    <property type="match status" value="1"/>
</dbReference>
<feature type="region of interest" description="Disordered" evidence="1">
    <location>
        <begin position="537"/>
        <end position="620"/>
    </location>
</feature>
<evidence type="ECO:0000256" key="1">
    <source>
        <dbReference type="SAM" id="MobiDB-lite"/>
    </source>
</evidence>
<evidence type="ECO:0000259" key="2">
    <source>
        <dbReference type="SMART" id="SM00838"/>
    </source>
</evidence>
<dbReference type="InterPro" id="IPR009072">
    <property type="entry name" value="Histone-fold"/>
</dbReference>
<dbReference type="GO" id="GO:0003924">
    <property type="term" value="F:GTPase activity"/>
    <property type="evidence" value="ECO:0007669"/>
    <property type="project" value="TreeGrafter"/>
</dbReference>
<dbReference type="Gene3D" id="2.40.30.10">
    <property type="entry name" value="Translation factors"/>
    <property type="match status" value="1"/>
</dbReference>
<dbReference type="GO" id="GO:1990904">
    <property type="term" value="C:ribonucleoprotein complex"/>
    <property type="evidence" value="ECO:0007669"/>
    <property type="project" value="TreeGrafter"/>
</dbReference>
<dbReference type="Gene3D" id="1.10.20.10">
    <property type="entry name" value="Histone, subunit A"/>
    <property type="match status" value="1"/>
</dbReference>
<dbReference type="InterPro" id="IPR035647">
    <property type="entry name" value="EFG_III/V"/>
</dbReference>
<dbReference type="InterPro" id="IPR000640">
    <property type="entry name" value="EFG_V-like"/>
</dbReference>
<dbReference type="SMART" id="SM00838">
    <property type="entry name" value="EFG_C"/>
    <property type="match status" value="1"/>
</dbReference>
<evidence type="ECO:0000313" key="3">
    <source>
        <dbReference type="EMBL" id="OLP79831.1"/>
    </source>
</evidence>
<dbReference type="Pfam" id="PF00125">
    <property type="entry name" value="Histone"/>
    <property type="match status" value="1"/>
</dbReference>
<dbReference type="Gene3D" id="2.40.50.250">
    <property type="entry name" value="bipa protein"/>
    <property type="match status" value="1"/>
</dbReference>
<comment type="caution">
    <text evidence="3">The sequence shown here is derived from an EMBL/GenBank/DDBJ whole genome shotgun (WGS) entry which is preliminary data.</text>
</comment>